<evidence type="ECO:0000259" key="3">
    <source>
        <dbReference type="SMART" id="SM00062"/>
    </source>
</evidence>
<accession>A0A1H6BRE5</accession>
<sequence>MIRRAFLLTSIIGSLLAGPALARCEDHVPQPKPQNASRDIVGADLDTIIDRGYIEIAAYEDFPPWSYEEDGKIKGVDIEIGRLIAADLGVEPRFKLVTAGENLDADLRNWIWKGPLIGGSVANVMLHIPYDSDYACRVEQVVFTGQYHVEEVAIAYRKDAYPEDLPVPAYFRFDTVAVENDSIADFYLTSFPGGQLAANVRRYPTAAGAMQALADGETKAAMGPLAQLEFGLTEDLGVHTPPLPGFAAGNWTSGVAVHFAYRGLSYAVDDAIVAAIQDGRMQAIFDSYGLTFRPPELR</sequence>
<feature type="domain" description="Solute-binding protein family 3/N-terminal" evidence="3">
    <location>
        <begin position="53"/>
        <end position="288"/>
    </location>
</feature>
<organism evidence="4 5">
    <name type="scientific">Thalassococcus halodurans</name>
    <dbReference type="NCBI Taxonomy" id="373675"/>
    <lineage>
        <taxon>Bacteria</taxon>
        <taxon>Pseudomonadati</taxon>
        <taxon>Pseudomonadota</taxon>
        <taxon>Alphaproteobacteria</taxon>
        <taxon>Rhodobacterales</taxon>
        <taxon>Roseobacteraceae</taxon>
        <taxon>Thalassococcus</taxon>
    </lineage>
</organism>
<dbReference type="Gene3D" id="3.40.190.10">
    <property type="entry name" value="Periplasmic binding protein-like II"/>
    <property type="match status" value="3"/>
</dbReference>
<gene>
    <name evidence="4" type="ORF">SAMN04488045_3732</name>
</gene>
<dbReference type="EMBL" id="FNUZ01000008">
    <property type="protein sequence ID" value="SEG63202.1"/>
    <property type="molecule type" value="Genomic_DNA"/>
</dbReference>
<evidence type="ECO:0000256" key="2">
    <source>
        <dbReference type="SAM" id="SignalP"/>
    </source>
</evidence>
<dbReference type="Proteomes" id="UP000236752">
    <property type="component" value="Unassembled WGS sequence"/>
</dbReference>
<dbReference type="SUPFAM" id="SSF53850">
    <property type="entry name" value="Periplasmic binding protein-like II"/>
    <property type="match status" value="1"/>
</dbReference>
<proteinExistence type="predicted"/>
<dbReference type="Pfam" id="PF00497">
    <property type="entry name" value="SBP_bac_3"/>
    <property type="match status" value="1"/>
</dbReference>
<dbReference type="PANTHER" id="PTHR35936">
    <property type="entry name" value="MEMBRANE-BOUND LYTIC MUREIN TRANSGLYCOSYLASE F"/>
    <property type="match status" value="1"/>
</dbReference>
<keyword evidence="1 2" id="KW-0732">Signal</keyword>
<dbReference type="AlphaFoldDB" id="A0A1H6BRE5"/>
<dbReference type="PANTHER" id="PTHR35936:SF19">
    <property type="entry name" value="AMINO-ACID-BINDING PROTEIN YXEM-RELATED"/>
    <property type="match status" value="1"/>
</dbReference>
<dbReference type="SMART" id="SM00062">
    <property type="entry name" value="PBPb"/>
    <property type="match status" value="1"/>
</dbReference>
<evidence type="ECO:0000313" key="5">
    <source>
        <dbReference type="Proteomes" id="UP000236752"/>
    </source>
</evidence>
<dbReference type="RefSeq" id="WP_103911883.1">
    <property type="nucleotide sequence ID" value="NZ_FNUZ01000008.1"/>
</dbReference>
<evidence type="ECO:0000256" key="1">
    <source>
        <dbReference type="ARBA" id="ARBA00022729"/>
    </source>
</evidence>
<feature type="chain" id="PRO_5009294153" evidence="2">
    <location>
        <begin position="23"/>
        <end position="298"/>
    </location>
</feature>
<feature type="signal peptide" evidence="2">
    <location>
        <begin position="1"/>
        <end position="22"/>
    </location>
</feature>
<dbReference type="OrthoDB" id="6192933at2"/>
<protein>
    <submittedName>
        <fullName evidence="4">Amino acid ABC transporter substrate-binding protein, PAAT family</fullName>
    </submittedName>
</protein>
<dbReference type="InterPro" id="IPR001638">
    <property type="entry name" value="Solute-binding_3/MltF_N"/>
</dbReference>
<evidence type="ECO:0000313" key="4">
    <source>
        <dbReference type="EMBL" id="SEG63202.1"/>
    </source>
</evidence>
<reference evidence="4 5" key="1">
    <citation type="submission" date="2016-10" db="EMBL/GenBank/DDBJ databases">
        <authorList>
            <person name="de Groot N.N."/>
        </authorList>
    </citation>
    <scope>NUCLEOTIDE SEQUENCE [LARGE SCALE GENOMIC DNA]</scope>
    <source>
        <strain evidence="4 5">DSM 26915</strain>
    </source>
</reference>
<keyword evidence="5" id="KW-1185">Reference proteome</keyword>
<dbReference type="FunFam" id="3.40.190.10:FF:000806">
    <property type="entry name" value="Polar amino acid uptake family ABC transporter, periplasmic substrate-binding protein"/>
    <property type="match status" value="1"/>
</dbReference>
<name>A0A1H6BRE5_9RHOB</name>